<dbReference type="AlphaFoldDB" id="W8KTA8"/>
<dbReference type="EMBL" id="CP007268">
    <property type="protein sequence ID" value="AHK80237.1"/>
    <property type="molecule type" value="Genomic_DNA"/>
</dbReference>
<dbReference type="InterPro" id="IPR002545">
    <property type="entry name" value="CheW-lke_dom"/>
</dbReference>
<keyword evidence="3" id="KW-1185">Reference proteome</keyword>
<dbReference type="OrthoDB" id="5765252at2"/>
<sequence>MSNQQPDSVNCFIISLQEQNLLLPQSVAVEVVTQQVVRSVPGAPAWLRGVFDWRQAQVPIVSLDTLLQVPEERQTRINRFVVLHGVERHAGLEYYGLQVRGIPHPVKLSPADIELEPRREEDPSVIAARVRASGVLCIIPAFEMMEDMLEAGLKGL</sequence>
<dbReference type="InterPro" id="IPR036061">
    <property type="entry name" value="CheW-like_dom_sf"/>
</dbReference>
<feature type="domain" description="CheW-like" evidence="1">
    <location>
        <begin position="8"/>
        <end position="150"/>
    </location>
</feature>
<evidence type="ECO:0000259" key="1">
    <source>
        <dbReference type="PROSITE" id="PS50851"/>
    </source>
</evidence>
<gene>
    <name evidence="2" type="ORF">M911_14965</name>
</gene>
<accession>W8KTA8</accession>
<dbReference type="Gene3D" id="2.40.50.180">
    <property type="entry name" value="CheA-289, Domain 4"/>
    <property type="match status" value="1"/>
</dbReference>
<evidence type="ECO:0000313" key="3">
    <source>
        <dbReference type="Proteomes" id="UP000019442"/>
    </source>
</evidence>
<dbReference type="SUPFAM" id="SSF50341">
    <property type="entry name" value="CheW-like"/>
    <property type="match status" value="1"/>
</dbReference>
<dbReference type="KEGG" id="hhc:M911_14965"/>
<dbReference type="Pfam" id="PF01584">
    <property type="entry name" value="CheW"/>
    <property type="match status" value="1"/>
</dbReference>
<reference evidence="2 3" key="1">
    <citation type="journal article" date="2014" name="J Genomics">
        <title>Draft Genome Sequence of the Extremely Halophilic Phototrophic Purple Sulfur Bacterium Halorhodospira halochloris.</title>
        <authorList>
            <person name="Singh K.S."/>
            <person name="Kirksey J."/>
            <person name="Hoff W.D."/>
            <person name="Deole R."/>
        </authorList>
    </citation>
    <scope>NUCLEOTIDE SEQUENCE [LARGE SCALE GENOMIC DNA]</scope>
    <source>
        <strain evidence="2 3">A</strain>
    </source>
</reference>
<dbReference type="Proteomes" id="UP000019442">
    <property type="component" value="Chromosome"/>
</dbReference>
<dbReference type="GO" id="GO:0007165">
    <property type="term" value="P:signal transduction"/>
    <property type="evidence" value="ECO:0007669"/>
    <property type="project" value="InterPro"/>
</dbReference>
<dbReference type="PROSITE" id="PS50851">
    <property type="entry name" value="CHEW"/>
    <property type="match status" value="1"/>
</dbReference>
<dbReference type="GO" id="GO:0006935">
    <property type="term" value="P:chemotaxis"/>
    <property type="evidence" value="ECO:0007669"/>
    <property type="project" value="InterPro"/>
</dbReference>
<protein>
    <submittedName>
        <fullName evidence="2">Chemotaxis protein CheW</fullName>
    </submittedName>
</protein>
<evidence type="ECO:0000313" key="2">
    <source>
        <dbReference type="EMBL" id="AHK80237.1"/>
    </source>
</evidence>
<reference evidence="3" key="2">
    <citation type="submission" date="2014-02" db="EMBL/GenBank/DDBJ databases">
        <title>Draft Genome Sequence of extremely halophilic bacteria Halorhodospira halochloris.</title>
        <authorList>
            <person name="Singh K.S."/>
        </authorList>
    </citation>
    <scope>NUCLEOTIDE SEQUENCE [LARGE SCALE GENOMIC DNA]</scope>
    <source>
        <strain evidence="3">A</strain>
    </source>
</reference>
<dbReference type="RefSeq" id="WP_025282773.1">
    <property type="nucleotide sequence ID" value="NZ_CP007268.1"/>
</dbReference>
<dbReference type="Gene3D" id="2.30.30.40">
    <property type="entry name" value="SH3 Domains"/>
    <property type="match status" value="1"/>
</dbReference>
<proteinExistence type="predicted"/>
<organism evidence="2 3">
    <name type="scientific">Ectothiorhodospira haloalkaliphila</name>
    <dbReference type="NCBI Taxonomy" id="421628"/>
    <lineage>
        <taxon>Bacteria</taxon>
        <taxon>Pseudomonadati</taxon>
        <taxon>Pseudomonadota</taxon>
        <taxon>Gammaproteobacteria</taxon>
        <taxon>Chromatiales</taxon>
        <taxon>Ectothiorhodospiraceae</taxon>
        <taxon>Ectothiorhodospira</taxon>
    </lineage>
</organism>
<name>W8KTA8_9GAMM</name>
<dbReference type="HOGENOM" id="CLU_128728_1_0_6"/>
<dbReference type="SMART" id="SM00260">
    <property type="entry name" value="CheW"/>
    <property type="match status" value="1"/>
</dbReference>